<evidence type="ECO:0000256" key="8">
    <source>
        <dbReference type="ARBA" id="ARBA00022898"/>
    </source>
</evidence>
<feature type="region of interest" description="Disordered" evidence="14">
    <location>
        <begin position="81"/>
        <end position="107"/>
    </location>
</feature>
<evidence type="ECO:0000256" key="9">
    <source>
        <dbReference type="ARBA" id="ARBA00022989"/>
    </source>
</evidence>
<keyword evidence="6 15" id="KW-0812">Transmembrane</keyword>
<evidence type="ECO:0000256" key="4">
    <source>
        <dbReference type="ARBA" id="ARBA00012681"/>
    </source>
</evidence>
<evidence type="ECO:0000313" key="18">
    <source>
        <dbReference type="Proteomes" id="UP000246740"/>
    </source>
</evidence>
<evidence type="ECO:0000256" key="13">
    <source>
        <dbReference type="ARBA" id="ARBA00078545"/>
    </source>
</evidence>
<proteinExistence type="inferred from homology"/>
<dbReference type="Proteomes" id="UP000246740">
    <property type="component" value="Unassembled WGS sequence"/>
</dbReference>
<keyword evidence="8" id="KW-0663">Pyridoxal phosphate</keyword>
<dbReference type="InParanoid" id="A0A317XE26"/>
<dbReference type="FunCoup" id="A0A317XE26">
    <property type="interactions" value="220"/>
</dbReference>
<reference evidence="17 18" key="1">
    <citation type="journal article" date="2018" name="Mol. Biol. Evol.">
        <title>Broad Genomic Sampling Reveals a Smut Pathogenic Ancestry of the Fungal Clade Ustilaginomycotina.</title>
        <authorList>
            <person name="Kijpornyongpan T."/>
            <person name="Mondo S.J."/>
            <person name="Barry K."/>
            <person name="Sandor L."/>
            <person name="Lee J."/>
            <person name="Lipzen A."/>
            <person name="Pangilinan J."/>
            <person name="LaButti K."/>
            <person name="Hainaut M."/>
            <person name="Henrissat B."/>
            <person name="Grigoriev I.V."/>
            <person name="Spatafora J.W."/>
            <person name="Aime M.C."/>
        </authorList>
    </citation>
    <scope>NUCLEOTIDE SEQUENCE [LARGE SCALE GENOMIC DNA]</scope>
    <source>
        <strain evidence="17 18">MCA 3645</strain>
    </source>
</reference>
<evidence type="ECO:0000259" key="16">
    <source>
        <dbReference type="Pfam" id="PF00291"/>
    </source>
</evidence>
<keyword evidence="5" id="KW-0808">Transferase</keyword>
<dbReference type="GO" id="GO:0004124">
    <property type="term" value="F:cysteine synthase activity"/>
    <property type="evidence" value="ECO:0007669"/>
    <property type="project" value="UniProtKB-EC"/>
</dbReference>
<organism evidence="17 18">
    <name type="scientific">Testicularia cyperi</name>
    <dbReference type="NCBI Taxonomy" id="1882483"/>
    <lineage>
        <taxon>Eukaryota</taxon>
        <taxon>Fungi</taxon>
        <taxon>Dikarya</taxon>
        <taxon>Basidiomycota</taxon>
        <taxon>Ustilaginomycotina</taxon>
        <taxon>Ustilaginomycetes</taxon>
        <taxon>Ustilaginales</taxon>
        <taxon>Anthracoideaceae</taxon>
        <taxon>Testicularia</taxon>
    </lineage>
</organism>
<evidence type="ECO:0000256" key="6">
    <source>
        <dbReference type="ARBA" id="ARBA00022692"/>
    </source>
</evidence>
<feature type="region of interest" description="Disordered" evidence="14">
    <location>
        <begin position="255"/>
        <end position="320"/>
    </location>
</feature>
<dbReference type="EMBL" id="KZ819251">
    <property type="protein sequence ID" value="PWY96856.1"/>
    <property type="molecule type" value="Genomic_DNA"/>
</dbReference>
<sequence>MSAAASSSSRALLGSGVGGGAGASGSKLASIPGWTIISRYARNHRRSTFFIGFCTGLILGLGSLTSVFFFAERREKRRRRKKLRSYGLDDEDEEERQRRERRGRDPIQIRSGQVVRGVEGLIGNTPLMRINSLSDATGCEILGKAEFLNPAGSPKDRVALQILRDAEDEGLLHPNTGSCIFEGTVGSTGISLATLARAKGYRCSIVIPDDVAREKVEILEKLGAEIQSVRPRGIVDPRHFVNEARARAEAFGDVELVGPHPSGFETSGVAGDDEGQSGRYTQRDDLVVSARGLTGSGSESDCPPSSSSANPGAGEGDQSLERQPRGFFADQFENPSNFWAHFHGTGPEIWRQTGGLLDAFVAGAGTGGTLSGCAAYLKRVSCSHVDGGDESSFIKRAKSAQEVRVVLADPQGSGLYNKVKFGVMYSPTEAEGRRRRHQVDSVVEGIGINRITKNLHMGLQCIDDAVRVSDDEAARMGRWLILNDGLFLGSSSAVNCVAAVKTALALKAERGDDPPPVVVTVLCDSGSRHLSKFHDDTALQKLGVQHAGSSDIADILNYHP</sequence>
<dbReference type="PANTHER" id="PTHR10314">
    <property type="entry name" value="CYSTATHIONINE BETA-SYNTHASE"/>
    <property type="match status" value="1"/>
</dbReference>
<evidence type="ECO:0000256" key="11">
    <source>
        <dbReference type="ARBA" id="ARBA00023136"/>
    </source>
</evidence>
<dbReference type="FunFam" id="3.40.50.1100:FF:000072">
    <property type="entry name" value="Related to cysteine synthase"/>
    <property type="match status" value="1"/>
</dbReference>
<comment type="cofactor">
    <cofactor evidence="1">
        <name>pyridoxal 5'-phosphate</name>
        <dbReference type="ChEBI" id="CHEBI:597326"/>
    </cofactor>
</comment>
<evidence type="ECO:0000256" key="3">
    <source>
        <dbReference type="ARBA" id="ARBA00007103"/>
    </source>
</evidence>
<evidence type="ECO:0000256" key="15">
    <source>
        <dbReference type="SAM" id="Phobius"/>
    </source>
</evidence>
<dbReference type="CDD" id="cd01561">
    <property type="entry name" value="CBS_like"/>
    <property type="match status" value="1"/>
</dbReference>
<evidence type="ECO:0000256" key="2">
    <source>
        <dbReference type="ARBA" id="ARBA00004572"/>
    </source>
</evidence>
<feature type="domain" description="Tryptophan synthase beta chain-like PALP" evidence="16">
    <location>
        <begin position="319"/>
        <end position="524"/>
    </location>
</feature>
<keyword evidence="10" id="KW-0496">Mitochondrion</keyword>
<evidence type="ECO:0000256" key="5">
    <source>
        <dbReference type="ARBA" id="ARBA00022679"/>
    </source>
</evidence>
<accession>A0A317XE26</accession>
<dbReference type="FunFam" id="3.40.50.1100:FF:000049">
    <property type="entry name" value="Cysteine synthase, putative"/>
    <property type="match status" value="1"/>
</dbReference>
<dbReference type="FunFam" id="3.40.50.1100:FF:000096">
    <property type="entry name" value="Related to cysteine synthase"/>
    <property type="match status" value="1"/>
</dbReference>
<dbReference type="GO" id="GO:0006535">
    <property type="term" value="P:cysteine biosynthetic process from serine"/>
    <property type="evidence" value="ECO:0007669"/>
    <property type="project" value="InterPro"/>
</dbReference>
<dbReference type="InterPro" id="IPR001926">
    <property type="entry name" value="TrpB-like_PALP"/>
</dbReference>
<evidence type="ECO:0000313" key="17">
    <source>
        <dbReference type="EMBL" id="PWY96856.1"/>
    </source>
</evidence>
<comment type="catalytic activity">
    <reaction evidence="12">
        <text>O-acetyl-L-serine + hydrogen sulfide = L-cysteine + acetate</text>
        <dbReference type="Rhea" id="RHEA:14829"/>
        <dbReference type="ChEBI" id="CHEBI:29919"/>
        <dbReference type="ChEBI" id="CHEBI:30089"/>
        <dbReference type="ChEBI" id="CHEBI:35235"/>
        <dbReference type="ChEBI" id="CHEBI:58340"/>
        <dbReference type="EC" id="2.5.1.47"/>
    </reaction>
</comment>
<dbReference type="InterPro" id="IPR050214">
    <property type="entry name" value="Cys_Synth/Cystath_Beta-Synth"/>
</dbReference>
<evidence type="ECO:0000256" key="10">
    <source>
        <dbReference type="ARBA" id="ARBA00023128"/>
    </source>
</evidence>
<dbReference type="AlphaFoldDB" id="A0A317XE26"/>
<gene>
    <name evidence="17" type="ORF">BCV70DRAFT_109636</name>
</gene>
<feature type="domain" description="Tryptophan synthase beta chain-like PALP" evidence="16">
    <location>
        <begin position="119"/>
        <end position="247"/>
    </location>
</feature>
<evidence type="ECO:0000256" key="14">
    <source>
        <dbReference type="SAM" id="MobiDB-lite"/>
    </source>
</evidence>
<feature type="compositionally biased region" description="Basic and acidic residues" evidence="14">
    <location>
        <begin position="95"/>
        <end position="107"/>
    </location>
</feature>
<keyword evidence="7" id="KW-1000">Mitochondrion outer membrane</keyword>
<evidence type="ECO:0000256" key="7">
    <source>
        <dbReference type="ARBA" id="ARBA00022787"/>
    </source>
</evidence>
<dbReference type="OrthoDB" id="10259545at2759"/>
<dbReference type="SUPFAM" id="SSF53686">
    <property type="entry name" value="Tryptophan synthase beta subunit-like PLP-dependent enzymes"/>
    <property type="match status" value="2"/>
</dbReference>
<dbReference type="GO" id="GO:0005741">
    <property type="term" value="C:mitochondrial outer membrane"/>
    <property type="evidence" value="ECO:0007669"/>
    <property type="project" value="UniProtKB-SubCell"/>
</dbReference>
<dbReference type="Gene3D" id="3.40.50.1100">
    <property type="match status" value="3"/>
</dbReference>
<feature type="transmembrane region" description="Helical" evidence="15">
    <location>
        <begin position="49"/>
        <end position="71"/>
    </location>
</feature>
<protein>
    <recommendedName>
        <fullName evidence="4">cysteine synthase</fullName>
        <ecNumber evidence="4">2.5.1.47</ecNumber>
    </recommendedName>
    <alternativeName>
        <fullName evidence="13">Cysteine synthase-like protein</fullName>
    </alternativeName>
</protein>
<dbReference type="STRING" id="1882483.A0A317XE26"/>
<name>A0A317XE26_9BASI</name>
<dbReference type="Pfam" id="PF00291">
    <property type="entry name" value="PALP"/>
    <property type="match status" value="2"/>
</dbReference>
<comment type="similarity">
    <text evidence="3">Belongs to the cysteine synthase/cystathionine beta-synthase family.</text>
</comment>
<keyword evidence="9 15" id="KW-1133">Transmembrane helix</keyword>
<keyword evidence="18" id="KW-1185">Reference proteome</keyword>
<comment type="subcellular location">
    <subcellularLocation>
        <location evidence="2">Mitochondrion outer membrane</location>
        <topology evidence="2">Single-pass membrane protein</topology>
    </subcellularLocation>
</comment>
<dbReference type="InterPro" id="IPR001216">
    <property type="entry name" value="P-phosphate_BS"/>
</dbReference>
<dbReference type="InterPro" id="IPR036052">
    <property type="entry name" value="TrpB-like_PALP_sf"/>
</dbReference>
<dbReference type="PROSITE" id="PS00901">
    <property type="entry name" value="CYS_SYNTHASE"/>
    <property type="match status" value="1"/>
</dbReference>
<keyword evidence="11 15" id="KW-0472">Membrane</keyword>
<feature type="compositionally biased region" description="Low complexity" evidence="14">
    <location>
        <begin position="296"/>
        <end position="308"/>
    </location>
</feature>
<evidence type="ECO:0000256" key="1">
    <source>
        <dbReference type="ARBA" id="ARBA00001933"/>
    </source>
</evidence>
<dbReference type="EC" id="2.5.1.47" evidence="4"/>
<evidence type="ECO:0000256" key="12">
    <source>
        <dbReference type="ARBA" id="ARBA00047931"/>
    </source>
</evidence>